<gene>
    <name evidence="1" type="ORF">PU634_16620</name>
</gene>
<accession>A0AA50KPG7</accession>
<sequence>MENIEDFIPYEFEDDLIPYDESLHSFILRHQLLFHPEMKPVGVITPSGGWRKSVFVPPKAQHIFHAFPDHELLEVIDDGTVVTGVLNQLYDSPIRYVNRVKEVFFHEGSDIKKDSELIRVSFCEHCIEESISKFGYGYFKTAWTYKNNCIKHGVNLRQLPLDGFSKNFKRIKSILKGNISKSFFGKMPVYSTSPSRNIINLDLKGVNTFYPIKVAGCSIDLFLEWATREDNELSEQIKEHIGISNIINDRVLIAHHGRGERAALERMTLMYEFFQGSKPELVRSFVEDYNEILRINIGPRKQGVLVELVAKKKGLKCNECKFSHCYMKAVDSYDLIDNKKVDLPFIMRNSYTAARIGFQGLIFQSTGDNLWSPLKLCSEFKGGNTYMAVEVEPPMNKMMMYK</sequence>
<dbReference type="EMBL" id="CP118224">
    <property type="protein sequence ID" value="WMC10670.1"/>
    <property type="molecule type" value="Genomic_DNA"/>
</dbReference>
<name>A0AA50KPG7_9GAMM</name>
<protein>
    <submittedName>
        <fullName evidence="1">Uncharacterized protein</fullName>
    </submittedName>
</protein>
<reference evidence="1 2" key="1">
    <citation type="submission" date="2023-02" db="EMBL/GenBank/DDBJ databases">
        <title>Complete genome sequence of a novel bacterium Oceanimonas sp. NTOU-MSR1 isolated from marine coast sediment.</title>
        <authorList>
            <person name="Yang H.-T."/>
            <person name="Chen Y.-L."/>
            <person name="Ho Y.-N."/>
        </authorList>
    </citation>
    <scope>NUCLEOTIDE SEQUENCE [LARGE SCALE GENOMIC DNA]</scope>
    <source>
        <strain evidence="1 2">NTOU-MSR1</strain>
    </source>
</reference>
<keyword evidence="2" id="KW-1185">Reference proteome</keyword>
<dbReference type="AlphaFoldDB" id="A0AA50KPG7"/>
<evidence type="ECO:0000313" key="1">
    <source>
        <dbReference type="EMBL" id="WMC10670.1"/>
    </source>
</evidence>
<dbReference type="Proteomes" id="UP001223802">
    <property type="component" value="Chromosome"/>
</dbReference>
<organism evidence="1 2">
    <name type="scientific">Oceanimonas pelagia</name>
    <dbReference type="NCBI Taxonomy" id="3028314"/>
    <lineage>
        <taxon>Bacteria</taxon>
        <taxon>Pseudomonadati</taxon>
        <taxon>Pseudomonadota</taxon>
        <taxon>Gammaproteobacteria</taxon>
        <taxon>Aeromonadales</taxon>
        <taxon>Aeromonadaceae</taxon>
        <taxon>Oceanimonas</taxon>
    </lineage>
</organism>
<evidence type="ECO:0000313" key="2">
    <source>
        <dbReference type="Proteomes" id="UP001223802"/>
    </source>
</evidence>
<dbReference type="RefSeq" id="WP_306761948.1">
    <property type="nucleotide sequence ID" value="NZ_CP118224.1"/>
</dbReference>
<dbReference type="KEGG" id="ope:PU634_16620"/>
<proteinExistence type="predicted"/>